<dbReference type="EMBL" id="NIBD01000030">
    <property type="protein sequence ID" value="PAB55033.1"/>
    <property type="molecule type" value="Genomic_DNA"/>
</dbReference>
<feature type="transmembrane region" description="Helical" evidence="1">
    <location>
        <begin position="143"/>
        <end position="159"/>
    </location>
</feature>
<dbReference type="RefSeq" id="WP_095182927.1">
    <property type="nucleotide sequence ID" value="NZ_NIBD01000030.1"/>
</dbReference>
<proteinExistence type="predicted"/>
<reference evidence="2 3" key="1">
    <citation type="submission" date="2017-05" db="EMBL/GenBank/DDBJ databases">
        <title>Lactobacillus johnsonii from commercial turkeys.</title>
        <authorList>
            <person name="Johnson T.J."/>
            <person name="Youmans B."/>
        </authorList>
    </citation>
    <scope>NUCLEOTIDE SEQUENCE [LARGE SCALE GENOMIC DNA]</scope>
    <source>
        <strain evidence="2 3">UMNLJ114</strain>
    </source>
</reference>
<sequence>MKKNAKIWLSLAVVVVGIFFTLITYFSTAFASKPIAVITDRQITDTLVDKTKDNYENKDEVRQQNLHLKILSGKYKGKTFLVTNTYSPSQAVSQKYRHHQRVIVSFIKGKPKLVEPKRDWVVVLSMFLTISVIVLITGKQASLLLISMILNSIIFYFVIKSDVKENGTRIFLIYSIAAILFTFISLVIVQGFNQKMLVTLTATLLGVFVSFGFFYLVMKLTHERGIDYEAVDYATQDPRALFLSQTILGVLGAVMDEATDIVSSLYALAKHKSDLTFKELFISGRTLGQEIMGPLINVLVLIFMAEALPMTILYLRDNNTLVYTFKYTLSLGVIQSLSSAIGIVLTVIFATLSSAVFLKNKKAEVVEK</sequence>
<dbReference type="Pfam" id="PF07907">
    <property type="entry name" value="YibE_F"/>
    <property type="match status" value="1"/>
</dbReference>
<comment type="caution">
    <text evidence="2">The sequence shown here is derived from an EMBL/GenBank/DDBJ whole genome shotgun (WGS) entry which is preliminary data.</text>
</comment>
<evidence type="ECO:0008006" key="4">
    <source>
        <dbReference type="Google" id="ProtNLM"/>
    </source>
</evidence>
<evidence type="ECO:0000256" key="1">
    <source>
        <dbReference type="SAM" id="Phobius"/>
    </source>
</evidence>
<feature type="transmembrane region" description="Helical" evidence="1">
    <location>
        <begin position="120"/>
        <end position="137"/>
    </location>
</feature>
<feature type="transmembrane region" description="Helical" evidence="1">
    <location>
        <begin position="6"/>
        <end position="26"/>
    </location>
</feature>
<name>A0A267M8C7_LACJH</name>
<dbReference type="PANTHER" id="PTHR41771:SF1">
    <property type="entry name" value="MEMBRANE PROTEIN"/>
    <property type="match status" value="1"/>
</dbReference>
<dbReference type="AlphaFoldDB" id="A0A267M8C7"/>
<organism evidence="2 3">
    <name type="scientific">Lactobacillus johnsonii</name>
    <dbReference type="NCBI Taxonomy" id="33959"/>
    <lineage>
        <taxon>Bacteria</taxon>
        <taxon>Bacillati</taxon>
        <taxon>Bacillota</taxon>
        <taxon>Bacilli</taxon>
        <taxon>Lactobacillales</taxon>
        <taxon>Lactobacillaceae</taxon>
        <taxon>Lactobacillus</taxon>
    </lineage>
</organism>
<keyword evidence="1" id="KW-0812">Transmembrane</keyword>
<evidence type="ECO:0000313" key="3">
    <source>
        <dbReference type="Proteomes" id="UP000216008"/>
    </source>
</evidence>
<gene>
    <name evidence="2" type="ORF">A3Q24_06290</name>
</gene>
<dbReference type="PANTHER" id="PTHR41771">
    <property type="entry name" value="MEMBRANE PROTEIN-RELATED"/>
    <property type="match status" value="1"/>
</dbReference>
<feature type="transmembrane region" description="Helical" evidence="1">
    <location>
        <begin position="171"/>
        <end position="192"/>
    </location>
</feature>
<feature type="transmembrane region" description="Helical" evidence="1">
    <location>
        <begin position="295"/>
        <end position="316"/>
    </location>
</feature>
<protein>
    <recommendedName>
        <fullName evidence="4">YibE/F family protein</fullName>
    </recommendedName>
</protein>
<evidence type="ECO:0000313" key="2">
    <source>
        <dbReference type="EMBL" id="PAB55033.1"/>
    </source>
</evidence>
<dbReference type="InterPro" id="IPR012507">
    <property type="entry name" value="YibE_F"/>
</dbReference>
<keyword evidence="1" id="KW-0472">Membrane</keyword>
<feature type="transmembrane region" description="Helical" evidence="1">
    <location>
        <begin position="336"/>
        <end position="358"/>
    </location>
</feature>
<feature type="transmembrane region" description="Helical" evidence="1">
    <location>
        <begin position="198"/>
        <end position="218"/>
    </location>
</feature>
<dbReference type="Proteomes" id="UP000216008">
    <property type="component" value="Unassembled WGS sequence"/>
</dbReference>
<accession>A0A267M8C7</accession>
<keyword evidence="1" id="KW-1133">Transmembrane helix</keyword>